<organism evidence="2">
    <name type="scientific">marine sediment metagenome</name>
    <dbReference type="NCBI Taxonomy" id="412755"/>
    <lineage>
        <taxon>unclassified sequences</taxon>
        <taxon>metagenomes</taxon>
        <taxon>ecological metagenomes</taxon>
    </lineage>
</organism>
<feature type="transmembrane region" description="Helical" evidence="1">
    <location>
        <begin position="12"/>
        <end position="34"/>
    </location>
</feature>
<keyword evidence="1" id="KW-1133">Transmembrane helix</keyword>
<keyword evidence="1" id="KW-0472">Membrane</keyword>
<evidence type="ECO:0000256" key="1">
    <source>
        <dbReference type="SAM" id="Phobius"/>
    </source>
</evidence>
<comment type="caution">
    <text evidence="2">The sequence shown here is derived from an EMBL/GenBank/DDBJ whole genome shotgun (WGS) entry which is preliminary data.</text>
</comment>
<proteinExistence type="predicted"/>
<evidence type="ECO:0000313" key="2">
    <source>
        <dbReference type="EMBL" id="KKL63157.1"/>
    </source>
</evidence>
<gene>
    <name evidence="2" type="ORF">LCGC14_2177910</name>
</gene>
<keyword evidence="1" id="KW-0812">Transmembrane</keyword>
<sequence>MGLREQPLLIKWAVGFVFWVVSNTLVLMFASMAISNEATGPAVIVWMFVFIAGFWYFSRRLPGTVKPSGTVNVNGQGD</sequence>
<dbReference type="EMBL" id="LAZR01028263">
    <property type="protein sequence ID" value="KKL63157.1"/>
    <property type="molecule type" value="Genomic_DNA"/>
</dbReference>
<accession>A0A0F9GIZ1</accession>
<feature type="transmembrane region" description="Helical" evidence="1">
    <location>
        <begin position="40"/>
        <end position="57"/>
    </location>
</feature>
<protein>
    <submittedName>
        <fullName evidence="2">Uncharacterized protein</fullName>
    </submittedName>
</protein>
<dbReference type="AlphaFoldDB" id="A0A0F9GIZ1"/>
<name>A0A0F9GIZ1_9ZZZZ</name>
<reference evidence="2" key="1">
    <citation type="journal article" date="2015" name="Nature">
        <title>Complex archaea that bridge the gap between prokaryotes and eukaryotes.</title>
        <authorList>
            <person name="Spang A."/>
            <person name="Saw J.H."/>
            <person name="Jorgensen S.L."/>
            <person name="Zaremba-Niedzwiedzka K."/>
            <person name="Martijn J."/>
            <person name="Lind A.E."/>
            <person name="van Eijk R."/>
            <person name="Schleper C."/>
            <person name="Guy L."/>
            <person name="Ettema T.J."/>
        </authorList>
    </citation>
    <scope>NUCLEOTIDE SEQUENCE</scope>
</reference>